<sequence>MWSSGCIGFGQADARRIIRPRLMGRPPVSPIRHRGRHGGCPVVQSSGRPRLLCGGGHRAPYPAKFGTIYPVGVCEAVYVWRTR</sequence>
<dbReference type="PATRIC" id="fig|1160705.3.peg.4638"/>
<evidence type="ECO:0000313" key="1">
    <source>
        <dbReference type="EMBL" id="ELS54227.1"/>
    </source>
</evidence>
<proteinExistence type="predicted"/>
<protein>
    <submittedName>
        <fullName evidence="1">Uncharacterized protein</fullName>
    </submittedName>
</protein>
<dbReference type="EMBL" id="AMLP01000142">
    <property type="protein sequence ID" value="ELS54227.1"/>
    <property type="molecule type" value="Genomic_DNA"/>
</dbReference>
<reference evidence="1 2" key="1">
    <citation type="journal article" date="2013" name="Genome Announc.">
        <title>Draft Genome Sequence of Streptomyces viridochromogenes Strain Tu57, Producer of Avilamycin.</title>
        <authorList>
            <person name="Gruning B.A."/>
            <person name="Erxleben A."/>
            <person name="Hahnlein A."/>
            <person name="Gunther S."/>
        </authorList>
    </citation>
    <scope>NUCLEOTIDE SEQUENCE [LARGE SCALE GENOMIC DNA]</scope>
    <source>
        <strain evidence="1 2">Tue57</strain>
    </source>
</reference>
<organism evidence="1 2">
    <name type="scientific">Streptomyces viridochromogenes Tue57</name>
    <dbReference type="NCBI Taxonomy" id="1160705"/>
    <lineage>
        <taxon>Bacteria</taxon>
        <taxon>Bacillati</taxon>
        <taxon>Actinomycetota</taxon>
        <taxon>Actinomycetes</taxon>
        <taxon>Kitasatosporales</taxon>
        <taxon>Streptomycetaceae</taxon>
        <taxon>Streptomyces</taxon>
    </lineage>
</organism>
<accession>L8PFS9</accession>
<gene>
    <name evidence="1" type="ORF">STVIR_4693</name>
</gene>
<comment type="caution">
    <text evidence="1">The sequence shown here is derived from an EMBL/GenBank/DDBJ whole genome shotgun (WGS) entry which is preliminary data.</text>
</comment>
<dbReference type="AlphaFoldDB" id="L8PFS9"/>
<dbReference type="Proteomes" id="UP000011205">
    <property type="component" value="Unassembled WGS sequence"/>
</dbReference>
<evidence type="ECO:0000313" key="2">
    <source>
        <dbReference type="Proteomes" id="UP000011205"/>
    </source>
</evidence>
<name>L8PFS9_STRVR</name>